<dbReference type="PANTHER" id="PTHR39450">
    <property type="entry name" value="MOLYBDOPTERIN OXIDOREDUCTASE, 4FE-4S CLUSTER-BINDING SUBUNIT"/>
    <property type="match status" value="1"/>
</dbReference>
<dbReference type="InterPro" id="IPR036593">
    <property type="entry name" value="CPE0013-like_sf"/>
</dbReference>
<comment type="caution">
    <text evidence="1">The sequence shown here is derived from an EMBL/GenBank/DDBJ whole genome shotgun (WGS) entry which is preliminary data.</text>
</comment>
<organism evidence="1 2">
    <name type="scientific">Candidatus Enterenecus faecium</name>
    <dbReference type="NCBI Taxonomy" id="2840780"/>
    <lineage>
        <taxon>Bacteria</taxon>
        <taxon>Bacillati</taxon>
        <taxon>Bacillota</taxon>
        <taxon>Clostridia</taxon>
        <taxon>Eubacteriales</taxon>
        <taxon>Candidatus Enterenecus</taxon>
    </lineage>
</organism>
<dbReference type="SUPFAM" id="SSF160148">
    <property type="entry name" value="CPE0013-like"/>
    <property type="match status" value="1"/>
</dbReference>
<proteinExistence type="predicted"/>
<accession>A0A9D0YTR2</accession>
<dbReference type="Gene3D" id="3.10.530.10">
    <property type="entry name" value="CPE0013-like"/>
    <property type="match status" value="1"/>
</dbReference>
<name>A0A9D0YTR2_9FIRM</name>
<dbReference type="InterPro" id="IPR012460">
    <property type="entry name" value="DUF1667"/>
</dbReference>
<evidence type="ECO:0000313" key="1">
    <source>
        <dbReference type="EMBL" id="HIQ60613.1"/>
    </source>
</evidence>
<dbReference type="Proteomes" id="UP000886879">
    <property type="component" value="Unassembled WGS sequence"/>
</dbReference>
<protein>
    <submittedName>
        <fullName evidence="1">DUF1667 domain-containing protein</fullName>
    </submittedName>
</protein>
<dbReference type="Pfam" id="PF07892">
    <property type="entry name" value="DUF1667"/>
    <property type="match status" value="1"/>
</dbReference>
<gene>
    <name evidence="1" type="ORF">IAD31_03335</name>
</gene>
<dbReference type="PANTHER" id="PTHR39450:SF1">
    <property type="entry name" value="DUF1667 DOMAIN-CONTAINING PROTEIN"/>
    <property type="match status" value="1"/>
</dbReference>
<dbReference type="AlphaFoldDB" id="A0A9D0YTR2"/>
<reference evidence="1" key="1">
    <citation type="submission" date="2020-10" db="EMBL/GenBank/DDBJ databases">
        <authorList>
            <person name="Gilroy R."/>
        </authorList>
    </citation>
    <scope>NUCLEOTIDE SEQUENCE</scope>
    <source>
        <strain evidence="1">ChiGjej2B2-12916</strain>
    </source>
</reference>
<sequence length="117" mass="12669">MKELICIVCPKGCRLQVDEEHGYAVTGNSCPRGAEYGRNELLHPTRVLTSTVCIQGGLHRRLPVKTTAPIPKELIFEAMDALNGVRLTAPVHLGQVVIPNLLGTGVDVVATRGMKKE</sequence>
<evidence type="ECO:0000313" key="2">
    <source>
        <dbReference type="Proteomes" id="UP000886879"/>
    </source>
</evidence>
<reference evidence="1" key="2">
    <citation type="journal article" date="2021" name="PeerJ">
        <title>Extensive microbial diversity within the chicken gut microbiome revealed by metagenomics and culture.</title>
        <authorList>
            <person name="Gilroy R."/>
            <person name="Ravi A."/>
            <person name="Getino M."/>
            <person name="Pursley I."/>
            <person name="Horton D.L."/>
            <person name="Alikhan N.F."/>
            <person name="Baker D."/>
            <person name="Gharbi K."/>
            <person name="Hall N."/>
            <person name="Watson M."/>
            <person name="Adriaenssens E.M."/>
            <person name="Foster-Nyarko E."/>
            <person name="Jarju S."/>
            <person name="Secka A."/>
            <person name="Antonio M."/>
            <person name="Oren A."/>
            <person name="Chaudhuri R.R."/>
            <person name="La Ragione R."/>
            <person name="Hildebrand F."/>
            <person name="Pallen M.J."/>
        </authorList>
    </citation>
    <scope>NUCLEOTIDE SEQUENCE</scope>
    <source>
        <strain evidence="1">ChiGjej2B2-12916</strain>
    </source>
</reference>
<dbReference type="EMBL" id="DVFO01000031">
    <property type="protein sequence ID" value="HIQ60613.1"/>
    <property type="molecule type" value="Genomic_DNA"/>
</dbReference>